<dbReference type="Proteomes" id="UP001058650">
    <property type="component" value="Chromosome"/>
</dbReference>
<dbReference type="RefSeq" id="WP_259435905.1">
    <property type="nucleotide sequence ID" value="NZ_CP103866.1"/>
</dbReference>
<evidence type="ECO:0000313" key="2">
    <source>
        <dbReference type="Proteomes" id="UP001058650"/>
    </source>
</evidence>
<dbReference type="EMBL" id="CP103866">
    <property type="protein sequence ID" value="UWE03303.1"/>
    <property type="molecule type" value="Genomic_DNA"/>
</dbReference>
<proteinExistence type="predicted"/>
<evidence type="ECO:0000313" key="1">
    <source>
        <dbReference type="EMBL" id="UWE03303.1"/>
    </source>
</evidence>
<name>A0ABY5U5H6_LACSH</name>
<sequence>MGSNDHVQFQFSMPSLDLNPDFLRELANILGLPYDEEDFEEKWFNRDKTDVYVIQDINKDTNTFILVQLLAEGEFDGIVLRFGSEYVEKVKEVFLEVRKSGFISDYVTGQQPPVFRNVLHHPERDWVPKFIERYNLNINCSLG</sequence>
<accession>A0ABY5U5H6</accession>
<gene>
    <name evidence="1" type="ORF">NYR52_14475</name>
</gene>
<reference evidence="1" key="1">
    <citation type="submission" date="2022-08" db="EMBL/GenBank/DDBJ databases">
        <title>The complete genome sequence of the thermophilic bacterium Laceyella sacchari FBKL4.010 reveals the basis for tetramethylpyrazine biosynthesis in Moutai-flavor Daqu.</title>
        <authorList>
            <person name="Li D."/>
            <person name="Huang W."/>
            <person name="Wang C."/>
            <person name="Qiu S."/>
        </authorList>
    </citation>
    <scope>NUCLEOTIDE SEQUENCE</scope>
    <source>
        <strain evidence="1">FBKL4.014</strain>
    </source>
</reference>
<organism evidence="1 2">
    <name type="scientific">Laceyella sacchari</name>
    <name type="common">Thermoactinomyces thalpophilus</name>
    <dbReference type="NCBI Taxonomy" id="37482"/>
    <lineage>
        <taxon>Bacteria</taxon>
        <taxon>Bacillati</taxon>
        <taxon>Bacillota</taxon>
        <taxon>Bacilli</taxon>
        <taxon>Bacillales</taxon>
        <taxon>Thermoactinomycetaceae</taxon>
        <taxon>Laceyella</taxon>
    </lineage>
</organism>
<keyword evidence="2" id="KW-1185">Reference proteome</keyword>
<protein>
    <submittedName>
        <fullName evidence="1">Uncharacterized protein</fullName>
    </submittedName>
</protein>